<dbReference type="InterPro" id="IPR000182">
    <property type="entry name" value="GNAT_dom"/>
</dbReference>
<dbReference type="Proteomes" id="UP000202440">
    <property type="component" value="Chromosome"/>
</dbReference>
<keyword evidence="3" id="KW-1185">Reference proteome</keyword>
<organism evidence="2 3">
    <name type="scientific">Bacterioplanes sanyensis</name>
    <dbReference type="NCBI Taxonomy" id="1249553"/>
    <lineage>
        <taxon>Bacteria</taxon>
        <taxon>Pseudomonadati</taxon>
        <taxon>Pseudomonadota</taxon>
        <taxon>Gammaproteobacteria</taxon>
        <taxon>Oceanospirillales</taxon>
        <taxon>Oceanospirillaceae</taxon>
        <taxon>Bacterioplanes</taxon>
    </lineage>
</organism>
<dbReference type="KEGG" id="bsan:CHH28_02415"/>
<dbReference type="PROSITE" id="PS51186">
    <property type="entry name" value="GNAT"/>
    <property type="match status" value="1"/>
</dbReference>
<gene>
    <name evidence="2" type="ORF">CHH28_02415</name>
</gene>
<keyword evidence="2" id="KW-0808">Transferase</keyword>
<dbReference type="OrthoDB" id="9789605at2"/>
<evidence type="ECO:0000313" key="2">
    <source>
        <dbReference type="EMBL" id="ASP40806.1"/>
    </source>
</evidence>
<dbReference type="Gene3D" id="3.40.630.30">
    <property type="match status" value="1"/>
</dbReference>
<protein>
    <submittedName>
        <fullName evidence="2">GNAT family N-acetyltransferase</fullName>
    </submittedName>
</protein>
<evidence type="ECO:0000259" key="1">
    <source>
        <dbReference type="PROSITE" id="PS51186"/>
    </source>
</evidence>
<dbReference type="Pfam" id="PF00583">
    <property type="entry name" value="Acetyltransf_1"/>
    <property type="match status" value="1"/>
</dbReference>
<proteinExistence type="predicted"/>
<reference evidence="2 3" key="1">
    <citation type="submission" date="2017-07" db="EMBL/GenBank/DDBJ databases">
        <title>Annotated genome sequence of Bacterioplanes sanyensis isolated from Red Sea.</title>
        <authorList>
            <person name="Rehman Z.U."/>
        </authorList>
    </citation>
    <scope>NUCLEOTIDE SEQUENCE [LARGE SCALE GENOMIC DNA]</scope>
    <source>
        <strain evidence="2 3">NV9</strain>
    </source>
</reference>
<name>A0A222FQL8_9GAMM</name>
<accession>A0A222FQL8</accession>
<dbReference type="InterPro" id="IPR053013">
    <property type="entry name" value="LAT"/>
</dbReference>
<feature type="domain" description="N-acetyltransferase" evidence="1">
    <location>
        <begin position="1"/>
        <end position="152"/>
    </location>
</feature>
<dbReference type="AlphaFoldDB" id="A0A222FQL8"/>
<dbReference type="PANTHER" id="PTHR34815:SF2">
    <property type="entry name" value="N-ACETYLTRANSFERASE DOMAIN-CONTAINING PROTEIN"/>
    <property type="match status" value="1"/>
</dbReference>
<dbReference type="EMBL" id="CP022530">
    <property type="protein sequence ID" value="ASP40806.1"/>
    <property type="molecule type" value="Genomic_DNA"/>
</dbReference>
<dbReference type="InterPro" id="IPR016181">
    <property type="entry name" value="Acyl_CoA_acyltransferase"/>
</dbReference>
<sequence length="152" mass="17268">MVVRKAKAYELDVIYSIGFDSWNDGLSYEEYLVDCRESEKYKSGTWYVLVSNERLCSSLIVYQHMFGLEDGCYGIGSVATDNDLRGQGYATHLVDGVRSELFSKHNAKAIFLHSDIDHGFYRRLGFETISGSDCMLLSSDDFDFDGSIPDYF</sequence>
<evidence type="ECO:0000313" key="3">
    <source>
        <dbReference type="Proteomes" id="UP000202440"/>
    </source>
</evidence>
<dbReference type="GO" id="GO:0016747">
    <property type="term" value="F:acyltransferase activity, transferring groups other than amino-acyl groups"/>
    <property type="evidence" value="ECO:0007669"/>
    <property type="project" value="InterPro"/>
</dbReference>
<dbReference type="PANTHER" id="PTHR34815">
    <property type="entry name" value="LYSINE ACETYLTRANSFERASE"/>
    <property type="match status" value="1"/>
</dbReference>
<dbReference type="SUPFAM" id="SSF55729">
    <property type="entry name" value="Acyl-CoA N-acyltransferases (Nat)"/>
    <property type="match status" value="1"/>
</dbReference>
<dbReference type="CDD" id="cd04301">
    <property type="entry name" value="NAT_SF"/>
    <property type="match status" value="1"/>
</dbReference>